<keyword evidence="2" id="KW-1185">Reference proteome</keyword>
<dbReference type="VEuPathDB" id="TriTrypDB:ADEAN_000921700"/>
<accession>A0A7G2CQD2</accession>
<sequence length="111" mass="13044">MLSPLDIARRHTTLAVNKSYPLLKQILQEWKTYSEEVPLQAKPHYAATLHINVHRPYQTEKEKGTHVYTKSVPMDLWTSVLPWEVQRGLSLAHLSLDKKETKVFRKRIKQK</sequence>
<proteinExistence type="predicted"/>
<evidence type="ECO:0000313" key="1">
    <source>
        <dbReference type="EMBL" id="CAD2221685.1"/>
    </source>
</evidence>
<dbReference type="Proteomes" id="UP000515908">
    <property type="component" value="Chromosome 22"/>
</dbReference>
<reference evidence="1 2" key="1">
    <citation type="submission" date="2020-08" db="EMBL/GenBank/DDBJ databases">
        <authorList>
            <person name="Newling K."/>
            <person name="Davey J."/>
            <person name="Forrester S."/>
        </authorList>
    </citation>
    <scope>NUCLEOTIDE SEQUENCE [LARGE SCALE GENOMIC DNA]</scope>
    <source>
        <strain evidence="2">Crithidia deanei Carvalho (ATCC PRA-265)</strain>
    </source>
</reference>
<organism evidence="1 2">
    <name type="scientific">Angomonas deanei</name>
    <dbReference type="NCBI Taxonomy" id="59799"/>
    <lineage>
        <taxon>Eukaryota</taxon>
        <taxon>Discoba</taxon>
        <taxon>Euglenozoa</taxon>
        <taxon>Kinetoplastea</taxon>
        <taxon>Metakinetoplastina</taxon>
        <taxon>Trypanosomatida</taxon>
        <taxon>Trypanosomatidae</taxon>
        <taxon>Strigomonadinae</taxon>
        <taxon>Angomonas</taxon>
    </lineage>
</organism>
<gene>
    <name evidence="1" type="ORF">ADEAN_000921700</name>
</gene>
<dbReference type="OrthoDB" id="242686at2759"/>
<protein>
    <submittedName>
        <fullName evidence="1">Uncharacterized protein</fullName>
    </submittedName>
</protein>
<name>A0A7G2CQD2_9TRYP</name>
<dbReference type="AlphaFoldDB" id="A0A7G2CQD2"/>
<evidence type="ECO:0000313" key="2">
    <source>
        <dbReference type="Proteomes" id="UP000515908"/>
    </source>
</evidence>
<dbReference type="EMBL" id="LR877166">
    <property type="protein sequence ID" value="CAD2221685.1"/>
    <property type="molecule type" value="Genomic_DNA"/>
</dbReference>